<dbReference type="SUPFAM" id="SSF48576">
    <property type="entry name" value="Terpenoid synthases"/>
    <property type="match status" value="1"/>
</dbReference>
<accession>A0A6J8EB66</accession>
<dbReference type="Proteomes" id="UP000507470">
    <property type="component" value="Unassembled WGS sequence"/>
</dbReference>
<keyword evidence="1" id="KW-0472">Membrane</keyword>
<dbReference type="EMBL" id="CACVKT020008792">
    <property type="protein sequence ID" value="CAC5417690.1"/>
    <property type="molecule type" value="Genomic_DNA"/>
</dbReference>
<evidence type="ECO:0000313" key="3">
    <source>
        <dbReference type="Proteomes" id="UP000507470"/>
    </source>
</evidence>
<evidence type="ECO:0000256" key="1">
    <source>
        <dbReference type="SAM" id="Phobius"/>
    </source>
</evidence>
<organism evidence="2 3">
    <name type="scientific">Mytilus coruscus</name>
    <name type="common">Sea mussel</name>
    <dbReference type="NCBI Taxonomy" id="42192"/>
    <lineage>
        <taxon>Eukaryota</taxon>
        <taxon>Metazoa</taxon>
        <taxon>Spiralia</taxon>
        <taxon>Lophotrochozoa</taxon>
        <taxon>Mollusca</taxon>
        <taxon>Bivalvia</taxon>
        <taxon>Autobranchia</taxon>
        <taxon>Pteriomorphia</taxon>
        <taxon>Mytilida</taxon>
        <taxon>Mytiloidea</taxon>
        <taxon>Mytilidae</taxon>
        <taxon>Mytilinae</taxon>
        <taxon>Mytilus</taxon>
    </lineage>
</organism>
<dbReference type="Pfam" id="PF00494">
    <property type="entry name" value="SQS_PSY"/>
    <property type="match status" value="1"/>
</dbReference>
<evidence type="ECO:0000313" key="2">
    <source>
        <dbReference type="EMBL" id="CAC5417690.1"/>
    </source>
</evidence>
<proteinExistence type="predicted"/>
<keyword evidence="3" id="KW-1185">Reference proteome</keyword>
<protein>
    <submittedName>
        <fullName evidence="2">NDUFAF6</fullName>
    </submittedName>
</protein>
<sequence>MIADRQMTQKMYKVFYLSFYNSFTVFGLTLNVRRIAGITDKQVHHVASHIGKSQGVVTLLRGLPYNSSKGRIYLPRESLLKFKISGEDVMRGRKQKEICDIVLEVASVAKQHLETARSMKKDVPSTVLPLFLNSIICDKYLKQLQKVDFNVFHPSLQKKNGLLPLQLLLQKIGKKY</sequence>
<dbReference type="Gene3D" id="1.10.600.10">
    <property type="entry name" value="Farnesyl Diphosphate Synthase"/>
    <property type="match status" value="1"/>
</dbReference>
<dbReference type="AlphaFoldDB" id="A0A6J8EB66"/>
<gene>
    <name evidence="2" type="ORF">MCOR_50179</name>
</gene>
<dbReference type="OrthoDB" id="270318at2759"/>
<keyword evidence="1" id="KW-1133">Transmembrane helix</keyword>
<feature type="transmembrane region" description="Helical" evidence="1">
    <location>
        <begin position="12"/>
        <end position="32"/>
    </location>
</feature>
<dbReference type="InterPro" id="IPR002060">
    <property type="entry name" value="Squ/phyt_synthse"/>
</dbReference>
<keyword evidence="1" id="KW-0812">Transmembrane</keyword>
<reference evidence="2 3" key="1">
    <citation type="submission" date="2020-06" db="EMBL/GenBank/DDBJ databases">
        <authorList>
            <person name="Li R."/>
            <person name="Bekaert M."/>
        </authorList>
    </citation>
    <scope>NUCLEOTIDE SEQUENCE [LARGE SCALE GENOMIC DNA]</scope>
    <source>
        <strain evidence="3">wild</strain>
    </source>
</reference>
<name>A0A6J8EB66_MYTCO</name>
<dbReference type="InterPro" id="IPR008949">
    <property type="entry name" value="Isoprenoid_synthase_dom_sf"/>
</dbReference>